<dbReference type="Proteomes" id="UP000275719">
    <property type="component" value="Unassembled WGS sequence"/>
</dbReference>
<protein>
    <submittedName>
        <fullName evidence="2">Superinfection immunity protein</fullName>
    </submittedName>
</protein>
<keyword evidence="1" id="KW-0472">Membrane</keyword>
<feature type="transmembrane region" description="Helical" evidence="1">
    <location>
        <begin position="49"/>
        <end position="72"/>
    </location>
</feature>
<organism evidence="2 3">
    <name type="scientific">Paenimyroides tangerinum</name>
    <dbReference type="NCBI Taxonomy" id="2488728"/>
    <lineage>
        <taxon>Bacteria</taxon>
        <taxon>Pseudomonadati</taxon>
        <taxon>Bacteroidota</taxon>
        <taxon>Flavobacteriia</taxon>
        <taxon>Flavobacteriales</taxon>
        <taxon>Flavobacteriaceae</taxon>
        <taxon>Paenimyroides</taxon>
    </lineage>
</organism>
<feature type="transmembrane region" description="Helical" evidence="1">
    <location>
        <begin position="24"/>
        <end position="42"/>
    </location>
</feature>
<keyword evidence="3" id="KW-1185">Reference proteome</keyword>
<keyword evidence="1" id="KW-0812">Transmembrane</keyword>
<proteinExistence type="predicted"/>
<dbReference type="RefSeq" id="WP_125019212.1">
    <property type="nucleotide sequence ID" value="NZ_RQVQ01000019.1"/>
</dbReference>
<dbReference type="EMBL" id="RQVQ01000019">
    <property type="protein sequence ID" value="RRJ90145.1"/>
    <property type="molecule type" value="Genomic_DNA"/>
</dbReference>
<sequence length="90" mass="10431">MFDLIFLLNSNLPFENNEITKEKVIAGVLIVFIYLIPSFIARDKIQFKYIVLFNVPFGFTGIGWLISLVWSINAKSKTIDFLRNDNDLDE</sequence>
<accession>A0A3P3W4W7</accession>
<dbReference type="Pfam" id="PF14373">
    <property type="entry name" value="Imm_superinfect"/>
    <property type="match status" value="1"/>
</dbReference>
<keyword evidence="1" id="KW-1133">Transmembrane helix</keyword>
<evidence type="ECO:0000313" key="2">
    <source>
        <dbReference type="EMBL" id="RRJ90145.1"/>
    </source>
</evidence>
<dbReference type="OrthoDB" id="9814116at2"/>
<reference evidence="2 3" key="1">
    <citation type="submission" date="2018-11" db="EMBL/GenBank/DDBJ databases">
        <title>Flavobacterium sp. nov., YIM 102701-2 draft genome.</title>
        <authorList>
            <person name="Li G."/>
            <person name="Jiang Y."/>
        </authorList>
    </citation>
    <scope>NUCLEOTIDE SEQUENCE [LARGE SCALE GENOMIC DNA]</scope>
    <source>
        <strain evidence="2 3">YIM 102701-2</strain>
    </source>
</reference>
<name>A0A3P3W4W7_9FLAO</name>
<comment type="caution">
    <text evidence="2">The sequence shown here is derived from an EMBL/GenBank/DDBJ whole genome shotgun (WGS) entry which is preliminary data.</text>
</comment>
<evidence type="ECO:0000256" key="1">
    <source>
        <dbReference type="SAM" id="Phobius"/>
    </source>
</evidence>
<evidence type="ECO:0000313" key="3">
    <source>
        <dbReference type="Proteomes" id="UP000275719"/>
    </source>
</evidence>
<dbReference type="AlphaFoldDB" id="A0A3P3W4W7"/>
<gene>
    <name evidence="2" type="ORF">EG240_09760</name>
</gene>
<dbReference type="InterPro" id="IPR016410">
    <property type="entry name" value="Phage_imm"/>
</dbReference>